<keyword evidence="2" id="KW-1185">Reference proteome</keyword>
<evidence type="ECO:0000313" key="1">
    <source>
        <dbReference type="EMBL" id="MFD1527987.1"/>
    </source>
</evidence>
<dbReference type="EMBL" id="JBHUCP010000001">
    <property type="protein sequence ID" value="MFD1527987.1"/>
    <property type="molecule type" value="Genomic_DNA"/>
</dbReference>
<dbReference type="RefSeq" id="WP_343971997.1">
    <property type="nucleotide sequence ID" value="NZ_BAAAJG010000003.1"/>
</dbReference>
<evidence type="ECO:0000313" key="2">
    <source>
        <dbReference type="Proteomes" id="UP001597145"/>
    </source>
</evidence>
<sequence length="40" mass="4223">MTAPEHLTAAEAELAALPDDGYGRMIWGGITRLRAELAGP</sequence>
<gene>
    <name evidence="1" type="ORF">ACFSCY_00865</name>
</gene>
<dbReference type="Proteomes" id="UP001597145">
    <property type="component" value="Unassembled WGS sequence"/>
</dbReference>
<organism evidence="1 2">
    <name type="scientific">Pseudonocardia aurantiaca</name>
    <dbReference type="NCBI Taxonomy" id="75290"/>
    <lineage>
        <taxon>Bacteria</taxon>
        <taxon>Bacillati</taxon>
        <taxon>Actinomycetota</taxon>
        <taxon>Actinomycetes</taxon>
        <taxon>Pseudonocardiales</taxon>
        <taxon>Pseudonocardiaceae</taxon>
        <taxon>Pseudonocardia</taxon>
    </lineage>
</organism>
<protein>
    <submittedName>
        <fullName evidence="1">Uncharacterized protein</fullName>
    </submittedName>
</protein>
<proteinExistence type="predicted"/>
<name>A0ABW4FCP9_9PSEU</name>
<comment type="caution">
    <text evidence="1">The sequence shown here is derived from an EMBL/GenBank/DDBJ whole genome shotgun (WGS) entry which is preliminary data.</text>
</comment>
<accession>A0ABW4FCP9</accession>
<reference evidence="2" key="1">
    <citation type="journal article" date="2019" name="Int. J. Syst. Evol. Microbiol.">
        <title>The Global Catalogue of Microorganisms (GCM) 10K type strain sequencing project: providing services to taxonomists for standard genome sequencing and annotation.</title>
        <authorList>
            <consortium name="The Broad Institute Genomics Platform"/>
            <consortium name="The Broad Institute Genome Sequencing Center for Infectious Disease"/>
            <person name="Wu L."/>
            <person name="Ma J."/>
        </authorList>
    </citation>
    <scope>NUCLEOTIDE SEQUENCE [LARGE SCALE GENOMIC DNA]</scope>
    <source>
        <strain evidence="2">JCM 12165</strain>
    </source>
</reference>